<protein>
    <submittedName>
        <fullName evidence="6">NAD(P)/FAD-dependent oxidoreductase</fullName>
    </submittedName>
</protein>
<dbReference type="InterPro" id="IPR016156">
    <property type="entry name" value="FAD/NAD-linked_Rdtase_dimer_sf"/>
</dbReference>
<dbReference type="PRINTS" id="PR00411">
    <property type="entry name" value="PNDRDTASEI"/>
</dbReference>
<sequence>MQLNNVTLGIAEWRDLIRRVEIGEVREPLVNIDDSDAAPWDAIFVGGGAAGRFGAAYLKAMGGRPLVVDRWPFLGGSCPHQACVPHHLFSEAARELDYMRWNSGTLWFPKFDDSTASILDLISLFRSGRAAAHAFMNWQTKEQLGVEYVLNAEATVIDCHTVNVADGSYTARNLVLATGAQTAHPRIPGIRKRGVFDFASLIEDLDYEPTKCVIVGGSKVAMEYGSFFQATGCQTTILSRSPLMRGTSLHHVDEDLRIFVVSGMRARGLTVHEDSATLEILGDEHVEGVRARLADGAEIVLDTDFVLLATGELPATAELVRTLGIELDEHGFVEVDTQMRTSVAGVYAVGDLIGSPLEMFKARKCGMTAARNIMGEPYTLDLSQYPDFLHTTYEVTWVGLTEQEAREKYGEIIVIQMPPNGLDQPIPLPLAEGSMLYAFTRPEITGYQKAVFDARSRRLVGAHHVGFGAKDAFQYLDHLIKRGITIDELGEMNELFLNPEHFIQLSRLRAGQHALHDL</sequence>
<dbReference type="RefSeq" id="WP_123224786.1">
    <property type="nucleotide sequence ID" value="NZ_RJSF01000046.1"/>
</dbReference>
<name>A0A3N0GIA3_9ACTN</name>
<comment type="caution">
    <text evidence="6">The sequence shown here is derived from an EMBL/GenBank/DDBJ whole genome shotgun (WGS) entry which is preliminary data.</text>
</comment>
<reference evidence="6 7" key="1">
    <citation type="submission" date="2018-11" db="EMBL/GenBank/DDBJ databases">
        <authorList>
            <person name="Li F."/>
        </authorList>
    </citation>
    <scope>NUCLEOTIDE SEQUENCE [LARGE SCALE GENOMIC DNA]</scope>
    <source>
        <strain evidence="6 7">Gsoil 818</strain>
    </source>
</reference>
<dbReference type="EMBL" id="RJSF01000046">
    <property type="protein sequence ID" value="RNM12205.1"/>
    <property type="molecule type" value="Genomic_DNA"/>
</dbReference>
<dbReference type="InterPro" id="IPR023753">
    <property type="entry name" value="FAD/NAD-binding_dom"/>
</dbReference>
<dbReference type="PRINTS" id="PR00368">
    <property type="entry name" value="FADPNR"/>
</dbReference>
<dbReference type="Pfam" id="PF02852">
    <property type="entry name" value="Pyr_redox_dim"/>
    <property type="match status" value="1"/>
</dbReference>
<evidence type="ECO:0000313" key="6">
    <source>
        <dbReference type="EMBL" id="RNM12205.1"/>
    </source>
</evidence>
<dbReference type="Proteomes" id="UP000279994">
    <property type="component" value="Unassembled WGS sequence"/>
</dbReference>
<organism evidence="6 7">
    <name type="scientific">Nocardioides pocheonensis</name>
    <dbReference type="NCBI Taxonomy" id="661485"/>
    <lineage>
        <taxon>Bacteria</taxon>
        <taxon>Bacillati</taxon>
        <taxon>Actinomycetota</taxon>
        <taxon>Actinomycetes</taxon>
        <taxon>Propionibacteriales</taxon>
        <taxon>Nocardioidaceae</taxon>
        <taxon>Nocardioides</taxon>
    </lineage>
</organism>
<feature type="domain" description="Pyridine nucleotide-disulphide oxidoreductase dimerisation" evidence="4">
    <location>
        <begin position="386"/>
        <end position="490"/>
    </location>
</feature>
<dbReference type="GO" id="GO:0016491">
    <property type="term" value="F:oxidoreductase activity"/>
    <property type="evidence" value="ECO:0007669"/>
    <property type="project" value="InterPro"/>
</dbReference>
<dbReference type="SUPFAM" id="SSF51905">
    <property type="entry name" value="FAD/NAD(P)-binding domain"/>
    <property type="match status" value="1"/>
</dbReference>
<evidence type="ECO:0000313" key="7">
    <source>
        <dbReference type="Proteomes" id="UP000279994"/>
    </source>
</evidence>
<keyword evidence="7" id="KW-1185">Reference proteome</keyword>
<comment type="cofactor">
    <cofactor evidence="1">
        <name>FAD</name>
        <dbReference type="ChEBI" id="CHEBI:57692"/>
    </cofactor>
</comment>
<proteinExistence type="predicted"/>
<dbReference type="Gene3D" id="3.50.50.60">
    <property type="entry name" value="FAD/NAD(P)-binding domain"/>
    <property type="match status" value="2"/>
</dbReference>
<keyword evidence="3" id="KW-0274">FAD</keyword>
<dbReference type="SUPFAM" id="SSF55424">
    <property type="entry name" value="FAD/NAD-linked reductases, dimerisation (C-terminal) domain"/>
    <property type="match status" value="1"/>
</dbReference>
<evidence type="ECO:0000259" key="5">
    <source>
        <dbReference type="Pfam" id="PF07992"/>
    </source>
</evidence>
<dbReference type="InterPro" id="IPR036188">
    <property type="entry name" value="FAD/NAD-bd_sf"/>
</dbReference>
<evidence type="ECO:0000256" key="1">
    <source>
        <dbReference type="ARBA" id="ARBA00001974"/>
    </source>
</evidence>
<accession>A0A3N0GIA3</accession>
<evidence type="ECO:0000259" key="4">
    <source>
        <dbReference type="Pfam" id="PF02852"/>
    </source>
</evidence>
<gene>
    <name evidence="6" type="ORF">EFL26_20610</name>
</gene>
<dbReference type="PANTHER" id="PTHR43014:SF5">
    <property type="entry name" value="GLUTATHIONE REDUCTASE (NADPH)"/>
    <property type="match status" value="1"/>
</dbReference>
<dbReference type="PANTHER" id="PTHR43014">
    <property type="entry name" value="MERCURIC REDUCTASE"/>
    <property type="match status" value="1"/>
</dbReference>
<dbReference type="OrthoDB" id="9786503at2"/>
<keyword evidence="2" id="KW-0285">Flavoprotein</keyword>
<dbReference type="AlphaFoldDB" id="A0A3N0GIA3"/>
<evidence type="ECO:0000256" key="3">
    <source>
        <dbReference type="ARBA" id="ARBA00022827"/>
    </source>
</evidence>
<dbReference type="InterPro" id="IPR004099">
    <property type="entry name" value="Pyr_nucl-diS_OxRdtase_dimer"/>
</dbReference>
<evidence type="ECO:0000256" key="2">
    <source>
        <dbReference type="ARBA" id="ARBA00022630"/>
    </source>
</evidence>
<dbReference type="Gene3D" id="3.30.390.30">
    <property type="match status" value="1"/>
</dbReference>
<dbReference type="Pfam" id="PF07992">
    <property type="entry name" value="Pyr_redox_2"/>
    <property type="match status" value="1"/>
</dbReference>
<feature type="domain" description="FAD/NAD(P)-binding" evidence="5">
    <location>
        <begin position="41"/>
        <end position="359"/>
    </location>
</feature>